<evidence type="ECO:0000313" key="7">
    <source>
        <dbReference type="EMBL" id="MBM6575450.1"/>
    </source>
</evidence>
<evidence type="ECO:0000259" key="6">
    <source>
        <dbReference type="Pfam" id="PF04932"/>
    </source>
</evidence>
<evidence type="ECO:0000256" key="2">
    <source>
        <dbReference type="ARBA" id="ARBA00022692"/>
    </source>
</evidence>
<keyword evidence="3 5" id="KW-1133">Transmembrane helix</keyword>
<dbReference type="RefSeq" id="WP_204194781.1">
    <property type="nucleotide sequence ID" value="NZ_JAFEMC010000001.1"/>
</dbReference>
<feature type="transmembrane region" description="Helical" evidence="5">
    <location>
        <begin position="368"/>
        <end position="390"/>
    </location>
</feature>
<feature type="transmembrane region" description="Helical" evidence="5">
    <location>
        <begin position="315"/>
        <end position="333"/>
    </location>
</feature>
<sequence length="565" mass="63156">MNTLTSLPSRLGIGRLARFVPDRFRPTPRDERPAPAIGRYAHRHFLRRYRWLCFLALTVFALLYGFAFALFGRYLLVQLTAPLVILTGITLWVLPDMARVPERWLPPMLTVFVFGLLCWPDYIAFAVPGLPWVTMTRLTGVPLTIILLVCVSCSAAFRARIAEICSATPWLWKLLVAFMVIAGLSIALSSNIVFSINRYVLALYSWAAVFVVAAYVFVQPGRIRRFAYYLWFIAIYVSVIGVYEARYSRLPWAGRIPSFLKIEDPQILYILSGVSRAATGVYRVQSKFGISLGLGEFLGMSVPFILHIMVTARRLWVRVAAFATLPMIFYVVLRTDSRLAVIGFFMSILIYLFFWASMRWYRQKDSLFGPLITLGYPAIFMAFIVLSFAWRRLEVLVWGGGAQQNSTDARRYQYEAGLRMVAKNPIGHGIGEGAQTLGYIAPGADMLTIDTYYLAVALEFGVVGFIVYYAMVVLGIWHSGKTAIMTRDPELAFMGAACIAMINFLISKSVFSQTENHPLMFIMLGLIVAAVFRERALSPATTTAARKGIGKMSGVAGRAPVLGAA</sequence>
<dbReference type="Proteomes" id="UP000763641">
    <property type="component" value="Unassembled WGS sequence"/>
</dbReference>
<organism evidence="7 8">
    <name type="scientific">Sphingomonas longa</name>
    <dbReference type="NCBI Taxonomy" id="2778730"/>
    <lineage>
        <taxon>Bacteria</taxon>
        <taxon>Pseudomonadati</taxon>
        <taxon>Pseudomonadota</taxon>
        <taxon>Alphaproteobacteria</taxon>
        <taxon>Sphingomonadales</taxon>
        <taxon>Sphingomonadaceae</taxon>
        <taxon>Sphingomonas</taxon>
    </lineage>
</organism>
<keyword evidence="2 5" id="KW-0812">Transmembrane</keyword>
<evidence type="ECO:0000256" key="5">
    <source>
        <dbReference type="SAM" id="Phobius"/>
    </source>
</evidence>
<keyword evidence="4 5" id="KW-0472">Membrane</keyword>
<feature type="transmembrane region" description="Helical" evidence="5">
    <location>
        <begin position="106"/>
        <end position="127"/>
    </location>
</feature>
<feature type="transmembrane region" description="Helical" evidence="5">
    <location>
        <begin position="199"/>
        <end position="218"/>
    </location>
</feature>
<gene>
    <name evidence="7" type="ORF">ILT43_03645</name>
</gene>
<evidence type="ECO:0000256" key="1">
    <source>
        <dbReference type="ARBA" id="ARBA00004141"/>
    </source>
</evidence>
<feature type="transmembrane region" description="Helical" evidence="5">
    <location>
        <begin position="171"/>
        <end position="193"/>
    </location>
</feature>
<dbReference type="InterPro" id="IPR051533">
    <property type="entry name" value="WaaL-like"/>
</dbReference>
<comment type="subcellular location">
    <subcellularLocation>
        <location evidence="1">Membrane</location>
        <topology evidence="1">Multi-pass membrane protein</topology>
    </subcellularLocation>
</comment>
<dbReference type="InterPro" id="IPR007016">
    <property type="entry name" value="O-antigen_ligase-rel_domated"/>
</dbReference>
<evidence type="ECO:0000256" key="3">
    <source>
        <dbReference type="ARBA" id="ARBA00022989"/>
    </source>
</evidence>
<keyword evidence="8" id="KW-1185">Reference proteome</keyword>
<feature type="transmembrane region" description="Helical" evidence="5">
    <location>
        <begin position="339"/>
        <end position="356"/>
    </location>
</feature>
<comment type="caution">
    <text evidence="7">The sequence shown here is derived from an EMBL/GenBank/DDBJ whole genome shotgun (WGS) entry which is preliminary data.</text>
</comment>
<dbReference type="EMBL" id="JAFEMC010000001">
    <property type="protein sequence ID" value="MBM6575450.1"/>
    <property type="molecule type" value="Genomic_DNA"/>
</dbReference>
<feature type="transmembrane region" description="Helical" evidence="5">
    <location>
        <begin position="49"/>
        <end position="69"/>
    </location>
</feature>
<feature type="transmembrane region" description="Helical" evidence="5">
    <location>
        <begin position="452"/>
        <end position="477"/>
    </location>
</feature>
<evidence type="ECO:0000256" key="4">
    <source>
        <dbReference type="ARBA" id="ARBA00023136"/>
    </source>
</evidence>
<keyword evidence="7" id="KW-0436">Ligase</keyword>
<feature type="transmembrane region" description="Helical" evidence="5">
    <location>
        <begin position="139"/>
        <end position="159"/>
    </location>
</feature>
<accession>A0ABS2D3E6</accession>
<dbReference type="PANTHER" id="PTHR37422:SF13">
    <property type="entry name" value="LIPOPOLYSACCHARIDE BIOSYNTHESIS PROTEIN PA4999-RELATED"/>
    <property type="match status" value="1"/>
</dbReference>
<name>A0ABS2D3E6_9SPHN</name>
<proteinExistence type="predicted"/>
<feature type="transmembrane region" description="Helical" evidence="5">
    <location>
        <begin position="489"/>
        <end position="506"/>
    </location>
</feature>
<feature type="domain" description="O-antigen ligase-related" evidence="6">
    <location>
        <begin position="328"/>
        <end position="468"/>
    </location>
</feature>
<protein>
    <submittedName>
        <fullName evidence="7">O-antigen ligase family protein</fullName>
    </submittedName>
</protein>
<dbReference type="GO" id="GO:0016874">
    <property type="term" value="F:ligase activity"/>
    <property type="evidence" value="ECO:0007669"/>
    <property type="project" value="UniProtKB-KW"/>
</dbReference>
<reference evidence="7 8" key="1">
    <citation type="submission" date="2020-12" db="EMBL/GenBank/DDBJ databases">
        <title>Sphingomonas sp.</title>
        <authorList>
            <person name="Kim M.K."/>
        </authorList>
    </citation>
    <scope>NUCLEOTIDE SEQUENCE [LARGE SCALE GENOMIC DNA]</scope>
    <source>
        <strain evidence="7 8">BT552</strain>
    </source>
</reference>
<dbReference type="Pfam" id="PF04932">
    <property type="entry name" value="Wzy_C"/>
    <property type="match status" value="1"/>
</dbReference>
<feature type="transmembrane region" description="Helical" evidence="5">
    <location>
        <begin position="288"/>
        <end position="308"/>
    </location>
</feature>
<evidence type="ECO:0000313" key="8">
    <source>
        <dbReference type="Proteomes" id="UP000763641"/>
    </source>
</evidence>
<feature type="transmembrane region" description="Helical" evidence="5">
    <location>
        <begin position="75"/>
        <end position="94"/>
    </location>
</feature>
<dbReference type="PANTHER" id="PTHR37422">
    <property type="entry name" value="TEICHURONIC ACID BIOSYNTHESIS PROTEIN TUAE"/>
    <property type="match status" value="1"/>
</dbReference>
<feature type="transmembrane region" description="Helical" evidence="5">
    <location>
        <begin position="225"/>
        <end position="243"/>
    </location>
</feature>
<feature type="transmembrane region" description="Helical" evidence="5">
    <location>
        <begin position="518"/>
        <end position="537"/>
    </location>
</feature>